<feature type="region of interest" description="Disordered" evidence="1">
    <location>
        <begin position="413"/>
        <end position="511"/>
    </location>
</feature>
<feature type="compositionally biased region" description="Polar residues" evidence="1">
    <location>
        <begin position="424"/>
        <end position="433"/>
    </location>
</feature>
<feature type="compositionally biased region" description="Acidic residues" evidence="1">
    <location>
        <begin position="285"/>
        <end position="297"/>
    </location>
</feature>
<reference evidence="3 4" key="1">
    <citation type="submission" date="2016-12" db="EMBL/GenBank/DDBJ databases">
        <title>The genomes of Aspergillus section Nigri reveals drivers in fungal speciation.</title>
        <authorList>
            <consortium name="DOE Joint Genome Institute"/>
            <person name="Vesth T.C."/>
            <person name="Nybo J."/>
            <person name="Theobald S."/>
            <person name="Brandl J."/>
            <person name="Frisvad J.C."/>
            <person name="Nielsen K.F."/>
            <person name="Lyhne E.K."/>
            <person name="Kogle M.E."/>
            <person name="Kuo A."/>
            <person name="Riley R."/>
            <person name="Clum A."/>
            <person name="Nolan M."/>
            <person name="Lipzen A."/>
            <person name="Salamov A."/>
            <person name="Henrissat B."/>
            <person name="Wiebenga A."/>
            <person name="De Vries R.P."/>
            <person name="Grigoriev I.V."/>
            <person name="Mortensen U.H."/>
            <person name="Andersen M.R."/>
            <person name="Baker S.E."/>
        </authorList>
    </citation>
    <scope>NUCLEOTIDE SEQUENCE [LARGE SCALE GENOMIC DNA]</scope>
    <source>
        <strain evidence="3 4">IBT 23096</strain>
    </source>
</reference>
<dbReference type="RefSeq" id="XP_024700212.1">
    <property type="nucleotide sequence ID" value="XM_024849997.1"/>
</dbReference>
<feature type="region of interest" description="Disordered" evidence="1">
    <location>
        <begin position="283"/>
        <end position="304"/>
    </location>
</feature>
<protein>
    <submittedName>
        <fullName evidence="3">Uncharacterized protein</fullName>
    </submittedName>
</protein>
<feature type="compositionally biased region" description="Low complexity" evidence="1">
    <location>
        <begin position="181"/>
        <end position="193"/>
    </location>
</feature>
<dbReference type="STRING" id="1392250.A0A2I2FW94"/>
<evidence type="ECO:0000256" key="1">
    <source>
        <dbReference type="SAM" id="MobiDB-lite"/>
    </source>
</evidence>
<feature type="compositionally biased region" description="Low complexity" evidence="1">
    <location>
        <begin position="440"/>
        <end position="471"/>
    </location>
</feature>
<dbReference type="OrthoDB" id="8062037at2759"/>
<dbReference type="Proteomes" id="UP000234275">
    <property type="component" value="Unassembled WGS sequence"/>
</dbReference>
<dbReference type="AlphaFoldDB" id="A0A2I2FW94"/>
<evidence type="ECO:0000313" key="4">
    <source>
        <dbReference type="Proteomes" id="UP000234275"/>
    </source>
</evidence>
<feature type="compositionally biased region" description="Basic and acidic residues" evidence="1">
    <location>
        <begin position="498"/>
        <end position="510"/>
    </location>
</feature>
<keyword evidence="2" id="KW-0812">Transmembrane</keyword>
<evidence type="ECO:0000313" key="3">
    <source>
        <dbReference type="EMBL" id="PLB44910.1"/>
    </source>
</evidence>
<keyword evidence="2" id="KW-1133">Transmembrane helix</keyword>
<keyword evidence="4" id="KW-1185">Reference proteome</keyword>
<sequence>MAYAPPCHLSEIINLYPKEESTCIGYARTQGRRCRNSVKAEDRAQASFLLEKATKRLCAGHSIDSLLEDIAYWVLCKRWHRNSDVAGISAEWRSQVYRYLAVQASPSQHINRDVSDHRSSTFVTYEVSHRDVNAAWSLKVTRPLSTPDSYQPIREPPRSLPQSQPQRETRPPIHNNTIYPSSLTSSSSSTTSTPQVPEDPSSDMFARTQRARRVLMPTSRLNRTQIQPNPVPKKEPRTGTKVEAKASSSLAPLQKANRGPPLQYLKDQNRILDEYMDKLRRMEPPEDTTDLEEDTAAQEESHKSELATELRSILSASGSAAAPLASASRATQTSPSREILERRRTLDEYIAEVKLMKPGEDDLETTTHTSTQALRDIGIHLDKYTQTPEPPHAVEPVEDTANIASDEKPSGLEIDQAAPAPEPSKSTDIVQTNETEDVESPSPSSQSPSQSLLSPSPSSSSITTLPTRSPSAATHQIDKNNNGPNPQPPPETLGPLKGSHDSPFYKRTEPPSRPYPVLTLGLVTSMAVSEGLGTLGRWMRLEGRGSVALFWVFVYLWGLSSVGLL</sequence>
<feature type="transmembrane region" description="Helical" evidence="2">
    <location>
        <begin position="547"/>
        <end position="564"/>
    </location>
</feature>
<feature type="compositionally biased region" description="Polar residues" evidence="1">
    <location>
        <begin position="219"/>
        <end position="228"/>
    </location>
</feature>
<feature type="region of interest" description="Disordered" evidence="1">
    <location>
        <begin position="145"/>
        <end position="262"/>
    </location>
</feature>
<dbReference type="GeneID" id="36557696"/>
<evidence type="ECO:0000256" key="2">
    <source>
        <dbReference type="SAM" id="Phobius"/>
    </source>
</evidence>
<feature type="compositionally biased region" description="Basic and acidic residues" evidence="1">
    <location>
        <begin position="232"/>
        <end position="244"/>
    </location>
</feature>
<dbReference type="VEuPathDB" id="FungiDB:P170DRAFT_440118"/>
<gene>
    <name evidence="3" type="ORF">P170DRAFT_440118</name>
</gene>
<accession>A0A2I2FW94</accession>
<proteinExistence type="predicted"/>
<comment type="caution">
    <text evidence="3">The sequence shown here is derived from an EMBL/GenBank/DDBJ whole genome shotgun (WGS) entry which is preliminary data.</text>
</comment>
<name>A0A2I2FW94_9EURO</name>
<keyword evidence="2" id="KW-0472">Membrane</keyword>
<dbReference type="EMBL" id="MSFO01000008">
    <property type="protein sequence ID" value="PLB44910.1"/>
    <property type="molecule type" value="Genomic_DNA"/>
</dbReference>
<organism evidence="3 4">
    <name type="scientific">Aspergillus steynii IBT 23096</name>
    <dbReference type="NCBI Taxonomy" id="1392250"/>
    <lineage>
        <taxon>Eukaryota</taxon>
        <taxon>Fungi</taxon>
        <taxon>Dikarya</taxon>
        <taxon>Ascomycota</taxon>
        <taxon>Pezizomycotina</taxon>
        <taxon>Eurotiomycetes</taxon>
        <taxon>Eurotiomycetidae</taxon>
        <taxon>Eurotiales</taxon>
        <taxon>Aspergillaceae</taxon>
        <taxon>Aspergillus</taxon>
        <taxon>Aspergillus subgen. Circumdati</taxon>
    </lineage>
</organism>